<dbReference type="Pfam" id="PF08389">
    <property type="entry name" value="Xpo1"/>
    <property type="match status" value="1"/>
</dbReference>
<keyword evidence="4" id="KW-1185">Reference proteome</keyword>
<dbReference type="eggNOG" id="KOG2081">
    <property type="taxonomic scope" value="Eukaryota"/>
</dbReference>
<proteinExistence type="predicted"/>
<feature type="domain" description="Importin N-terminal" evidence="1">
    <location>
        <begin position="23"/>
        <end position="90"/>
    </location>
</feature>
<dbReference type="RefSeq" id="XP_002174616.1">
    <property type="nucleotide sequence ID" value="XM_002174580.2"/>
</dbReference>
<dbReference type="STRING" id="402676.B6K4B6"/>
<dbReference type="PROSITE" id="PS50166">
    <property type="entry name" value="IMPORTIN_B_NT"/>
    <property type="match status" value="1"/>
</dbReference>
<dbReference type="GO" id="GO:0006606">
    <property type="term" value="P:protein import into nucleus"/>
    <property type="evidence" value="ECO:0000318"/>
    <property type="project" value="GO_Central"/>
</dbReference>
<evidence type="ECO:0000313" key="3">
    <source>
        <dbReference type="JaponicusDB" id="SJAG_03470"/>
    </source>
</evidence>
<dbReference type="InterPro" id="IPR058537">
    <property type="entry name" value="TPR_TNPO3_IPO13_4th"/>
</dbReference>
<dbReference type="Pfam" id="PF24140">
    <property type="entry name" value="TPR_TNPO3_IPO13_3rd"/>
    <property type="match status" value="1"/>
</dbReference>
<organism evidence="2 4">
    <name type="scientific">Schizosaccharomyces japonicus (strain yFS275 / FY16936)</name>
    <name type="common">Fission yeast</name>
    <dbReference type="NCBI Taxonomy" id="402676"/>
    <lineage>
        <taxon>Eukaryota</taxon>
        <taxon>Fungi</taxon>
        <taxon>Dikarya</taxon>
        <taxon>Ascomycota</taxon>
        <taxon>Taphrinomycotina</taxon>
        <taxon>Schizosaccharomycetes</taxon>
        <taxon>Schizosaccharomycetales</taxon>
        <taxon>Schizosaccharomycetaceae</taxon>
        <taxon>Schizosaccharomyces</taxon>
    </lineage>
</organism>
<dbReference type="Pfam" id="PF24139">
    <property type="entry name" value="TPR_TNPO3_IPO13_4th"/>
    <property type="match status" value="1"/>
</dbReference>
<name>B6K4B6_SCHJY</name>
<dbReference type="Proteomes" id="UP000001744">
    <property type="component" value="Unassembled WGS sequence"/>
</dbReference>
<dbReference type="PANTHER" id="PTHR12363">
    <property type="entry name" value="TRANSPORTIN 3 AND IMPORTIN 13"/>
    <property type="match status" value="1"/>
</dbReference>
<dbReference type="JaponicusDB" id="SJAG_03470">
    <property type="gene designation" value="mtr10"/>
</dbReference>
<gene>
    <name evidence="3" type="primary">mtr10</name>
    <name evidence="2" type="ORF">SJAG_03470</name>
</gene>
<dbReference type="VEuPathDB" id="FungiDB:SJAG_03470"/>
<dbReference type="InterPro" id="IPR057941">
    <property type="entry name" value="TPR_TNPO3_IPO13_2nd"/>
</dbReference>
<dbReference type="Pfam" id="PF24138">
    <property type="entry name" value="TPR_TNPO3_IPO13_2nd"/>
    <property type="match status" value="1"/>
</dbReference>
<dbReference type="GO" id="GO:0005737">
    <property type="term" value="C:cytoplasm"/>
    <property type="evidence" value="ECO:0000318"/>
    <property type="project" value="GO_Central"/>
</dbReference>
<accession>B6K4B6</accession>
<dbReference type="OMA" id="LECITSW"/>
<reference evidence="2 4" key="1">
    <citation type="journal article" date="2011" name="Science">
        <title>Comparative functional genomics of the fission yeasts.</title>
        <authorList>
            <person name="Rhind N."/>
            <person name="Chen Z."/>
            <person name="Yassour M."/>
            <person name="Thompson D.A."/>
            <person name="Haas B.J."/>
            <person name="Habib N."/>
            <person name="Wapinski I."/>
            <person name="Roy S."/>
            <person name="Lin M.F."/>
            <person name="Heiman D.I."/>
            <person name="Young S.K."/>
            <person name="Furuya K."/>
            <person name="Guo Y."/>
            <person name="Pidoux A."/>
            <person name="Chen H.M."/>
            <person name="Robbertse B."/>
            <person name="Goldberg J.M."/>
            <person name="Aoki K."/>
            <person name="Bayne E.H."/>
            <person name="Berlin A.M."/>
            <person name="Desjardins C.A."/>
            <person name="Dobbs E."/>
            <person name="Dukaj L."/>
            <person name="Fan L."/>
            <person name="FitzGerald M.G."/>
            <person name="French C."/>
            <person name="Gujja S."/>
            <person name="Hansen K."/>
            <person name="Keifenheim D."/>
            <person name="Levin J.Z."/>
            <person name="Mosher R.A."/>
            <person name="Mueller C.A."/>
            <person name="Pfiffner J."/>
            <person name="Priest M."/>
            <person name="Russ C."/>
            <person name="Smialowska A."/>
            <person name="Swoboda P."/>
            <person name="Sykes S.M."/>
            <person name="Vaughn M."/>
            <person name="Vengrova S."/>
            <person name="Yoder R."/>
            <person name="Zeng Q."/>
            <person name="Allshire R."/>
            <person name="Baulcombe D."/>
            <person name="Birren B.W."/>
            <person name="Brown W."/>
            <person name="Ekwall K."/>
            <person name="Kellis M."/>
            <person name="Leatherwood J."/>
            <person name="Levin H."/>
            <person name="Margalit H."/>
            <person name="Martienssen R."/>
            <person name="Nieduszynski C.A."/>
            <person name="Spatafora J.W."/>
            <person name="Friedman N."/>
            <person name="Dalgaard J.Z."/>
            <person name="Baumann P."/>
            <person name="Niki H."/>
            <person name="Regev A."/>
            <person name="Nusbaum C."/>
        </authorList>
    </citation>
    <scope>NUCLEOTIDE SEQUENCE [LARGE SCALE GENOMIC DNA]</scope>
    <source>
        <strain evidence="4">yFS275 / FY16936</strain>
    </source>
</reference>
<dbReference type="GO" id="GO:0031267">
    <property type="term" value="F:small GTPase binding"/>
    <property type="evidence" value="ECO:0007669"/>
    <property type="project" value="InterPro"/>
</dbReference>
<dbReference type="Gene3D" id="1.25.10.10">
    <property type="entry name" value="Leucine-rich Repeat Variant"/>
    <property type="match status" value="1"/>
</dbReference>
<dbReference type="GO" id="GO:0005634">
    <property type="term" value="C:nucleus"/>
    <property type="evidence" value="ECO:0007669"/>
    <property type="project" value="UniProtKB-ARBA"/>
</dbReference>
<dbReference type="AlphaFoldDB" id="B6K4B6"/>
<dbReference type="InterPro" id="IPR001494">
    <property type="entry name" value="Importin-beta_N"/>
</dbReference>
<dbReference type="OrthoDB" id="435593at2759"/>
<dbReference type="InterPro" id="IPR013598">
    <property type="entry name" value="Exportin-1/Importin-b-like"/>
</dbReference>
<dbReference type="GeneID" id="7051667"/>
<evidence type="ECO:0000313" key="2">
    <source>
        <dbReference type="EMBL" id="EEB08323.1"/>
    </source>
</evidence>
<dbReference type="InterPro" id="IPR016024">
    <property type="entry name" value="ARM-type_fold"/>
</dbReference>
<evidence type="ECO:0000259" key="1">
    <source>
        <dbReference type="PROSITE" id="PS50166"/>
    </source>
</evidence>
<sequence>MDTLVNALQTLYSNSDRAQKVEANAYLEEFQKSTAGWDVSVNILRQPDASIEAKLFAAQTIRQKIIYDFHQLPKEAHEELRSTLLTIYVSARDSPRPLLVSLSVCVAALALHMLDWHNVLDDVFQACMSDTSGKCMLQFLAVLPEEAGDPRKTSLPWEELCQRIDELLRNNGDAVLRLLLQYVTNLQMQTGKPLHSELSLVLSALNSWLREIPMADVLTSPLCDLAFNSITDDFLTDAAVELVCSMLFETKEVDECIESINILYPKVVALQPRLQEARDDPLLFRSLGRVFAEAGDSWVVLVARSPADFIGLVQCIANISAWDEELETVKFTFSFWWNLKQLLELDAYANARQQFAPIYLELLGSILQHLHYPIVDDFTENNALGNKEVLFDDRDAEDRFRSFRHEMGDVLKDCCIVAGVEPCLTKVAAELLDSLQKKEKGLPFVWQNIEASLFALRAMGRMVPPTENTVLPNIIKLLPSLPENNKIRYACTLFLGRYTEWTAQHGEYLEFQLNYISSGFSVQCTEVRNAAAQALKHFCQDCRTHLVYYLDQLHTFYLNISPALDTDALMEVTEGIANIINVQPLDKIFEALHNCIAPILQTIVTLETKTTHSKAELESFADNIDMLTIFFTEVNQPCSPTVEHPTVKLFQNIWVILSRILDSTHDILVCERLCKLYKNFLYTFPDHSLVALPAIAEQLVKGFNDTHYGCFLWVSGVCVRQFGRPEVDSFTTNSIWQFVEVQCLHMFEFLSSKDPKDIPDVIDDFFRLLMDAFLANPNKVIASNMFPHILQAILVSLQLSQYEPLRSVLSFLQDMVAFATGNAPFSLSEPLSDTCLARLCDELMQHSQQLFVLLFNGMAFLYPQDNIPDASATLLPLIRLLCSKSIEACAATMAHVLSLLPPTTISDAERQKFMESFTQYCTASHFPRLRAHLQDWTAMYRRRVLTPRNKSLPMGPEDAKQ</sequence>
<evidence type="ECO:0000313" key="4">
    <source>
        <dbReference type="Proteomes" id="UP000001744"/>
    </source>
</evidence>
<dbReference type="InterPro" id="IPR011989">
    <property type="entry name" value="ARM-like"/>
</dbReference>
<dbReference type="PANTHER" id="PTHR12363:SF53">
    <property type="entry name" value="MRNA TRANSPORT REGULATOR MTR10"/>
    <property type="match status" value="1"/>
</dbReference>
<dbReference type="EMBL" id="KE651167">
    <property type="protein sequence ID" value="EEB08323.1"/>
    <property type="molecule type" value="Genomic_DNA"/>
</dbReference>
<dbReference type="InterPro" id="IPR051345">
    <property type="entry name" value="Importin_beta-like_NTR"/>
</dbReference>
<protein>
    <submittedName>
        <fullName evidence="2">Karyopherin</fullName>
    </submittedName>
</protein>
<dbReference type="Pfam" id="PF03810">
    <property type="entry name" value="IBN_N"/>
    <property type="match status" value="1"/>
</dbReference>
<dbReference type="SUPFAM" id="SSF48371">
    <property type="entry name" value="ARM repeat"/>
    <property type="match status" value="1"/>
</dbReference>
<dbReference type="HOGENOM" id="CLU_005996_0_0_1"/>
<dbReference type="InterPro" id="IPR057942">
    <property type="entry name" value="TPR_TNPO3_IPO13_3rd"/>
</dbReference>